<sequence>MCQNLNDKHMNWLALVFAGIFEIGWPIGLKMAQNPGTSKLPWIIMAVFSMAVSGVLLFMAQKTIPIGTAYAVWTGIGAVGTLMVGILFFGDSASLPRMLSATFIIAGIVGLKIF</sequence>
<evidence type="ECO:0000256" key="7">
    <source>
        <dbReference type="ARBA" id="ARBA00038151"/>
    </source>
</evidence>
<keyword evidence="12" id="KW-1185">Reference proteome</keyword>
<keyword evidence="3" id="KW-1003">Cell membrane</keyword>
<dbReference type="PANTHER" id="PTHR30561:SF0">
    <property type="entry name" value="GUANIDINIUM EXPORTER"/>
    <property type="match status" value="1"/>
</dbReference>
<comment type="similarity">
    <text evidence="7">Belongs to the drug/metabolite transporter (DMT) superfamily. Small multidrug resistance (SMR) (TC 2.A.7.1) family. Gdx/SugE subfamily.</text>
</comment>
<feature type="transmembrane region" description="Helical" evidence="10">
    <location>
        <begin position="12"/>
        <end position="28"/>
    </location>
</feature>
<accession>A0ABW5UG58</accession>
<evidence type="ECO:0000256" key="8">
    <source>
        <dbReference type="ARBA" id="ARBA00039168"/>
    </source>
</evidence>
<keyword evidence="6 10" id="KW-0472">Membrane</keyword>
<evidence type="ECO:0000256" key="4">
    <source>
        <dbReference type="ARBA" id="ARBA00022692"/>
    </source>
</evidence>
<evidence type="ECO:0000256" key="9">
    <source>
        <dbReference type="RuleBase" id="RU003942"/>
    </source>
</evidence>
<gene>
    <name evidence="11" type="ORF">ACFSQ6_10665</name>
</gene>
<reference evidence="12" key="1">
    <citation type="journal article" date="2019" name="Int. J. Syst. Evol. Microbiol.">
        <title>The Global Catalogue of Microorganisms (GCM) 10K type strain sequencing project: providing services to taxonomists for standard genome sequencing and annotation.</title>
        <authorList>
            <consortium name="The Broad Institute Genomics Platform"/>
            <consortium name="The Broad Institute Genome Sequencing Center for Infectious Disease"/>
            <person name="Wu L."/>
            <person name="Ma J."/>
        </authorList>
    </citation>
    <scope>NUCLEOTIDE SEQUENCE [LARGE SCALE GENOMIC DNA]</scope>
    <source>
        <strain evidence="12">KCTC 42247</strain>
    </source>
</reference>
<evidence type="ECO:0000256" key="6">
    <source>
        <dbReference type="ARBA" id="ARBA00023136"/>
    </source>
</evidence>
<protein>
    <recommendedName>
        <fullName evidence="8">Guanidinium exporter</fullName>
    </recommendedName>
</protein>
<keyword evidence="4 9" id="KW-0812">Transmembrane</keyword>
<dbReference type="InterPro" id="IPR000390">
    <property type="entry name" value="Small_drug/metabolite_transptr"/>
</dbReference>
<evidence type="ECO:0000256" key="5">
    <source>
        <dbReference type="ARBA" id="ARBA00022989"/>
    </source>
</evidence>
<dbReference type="RefSeq" id="WP_317038822.1">
    <property type="nucleotide sequence ID" value="NZ_JBHUMB010000013.1"/>
</dbReference>
<dbReference type="EMBL" id="JBHUMB010000013">
    <property type="protein sequence ID" value="MFD2743856.1"/>
    <property type="molecule type" value="Genomic_DNA"/>
</dbReference>
<name>A0ABW5UG58_9SPHI</name>
<evidence type="ECO:0000313" key="12">
    <source>
        <dbReference type="Proteomes" id="UP001597418"/>
    </source>
</evidence>
<evidence type="ECO:0000313" key="11">
    <source>
        <dbReference type="EMBL" id="MFD2743856.1"/>
    </source>
</evidence>
<evidence type="ECO:0000256" key="10">
    <source>
        <dbReference type="SAM" id="Phobius"/>
    </source>
</evidence>
<comment type="subcellular location">
    <subcellularLocation>
        <location evidence="1 9">Cell membrane</location>
        <topology evidence="1 9">Multi-pass membrane protein</topology>
    </subcellularLocation>
</comment>
<feature type="transmembrane region" description="Helical" evidence="10">
    <location>
        <begin position="40"/>
        <end position="58"/>
    </location>
</feature>
<dbReference type="PANTHER" id="PTHR30561">
    <property type="entry name" value="SMR FAMILY PROTON-DEPENDENT DRUG EFFLUX TRANSPORTER SUGE"/>
    <property type="match status" value="1"/>
</dbReference>
<evidence type="ECO:0000256" key="1">
    <source>
        <dbReference type="ARBA" id="ARBA00004651"/>
    </source>
</evidence>
<proteinExistence type="inferred from homology"/>
<comment type="caution">
    <text evidence="11">The sequence shown here is derived from an EMBL/GenBank/DDBJ whole genome shotgun (WGS) entry which is preliminary data.</text>
</comment>
<dbReference type="InterPro" id="IPR045324">
    <property type="entry name" value="Small_multidrug_res"/>
</dbReference>
<evidence type="ECO:0000256" key="2">
    <source>
        <dbReference type="ARBA" id="ARBA00022448"/>
    </source>
</evidence>
<dbReference type="Gene3D" id="1.10.3730.20">
    <property type="match status" value="1"/>
</dbReference>
<dbReference type="InterPro" id="IPR037185">
    <property type="entry name" value="EmrE-like"/>
</dbReference>
<dbReference type="Proteomes" id="UP001597418">
    <property type="component" value="Unassembled WGS sequence"/>
</dbReference>
<keyword evidence="5 10" id="KW-1133">Transmembrane helix</keyword>
<dbReference type="SUPFAM" id="SSF103481">
    <property type="entry name" value="Multidrug resistance efflux transporter EmrE"/>
    <property type="match status" value="1"/>
</dbReference>
<evidence type="ECO:0000256" key="3">
    <source>
        <dbReference type="ARBA" id="ARBA00022475"/>
    </source>
</evidence>
<dbReference type="Pfam" id="PF00893">
    <property type="entry name" value="Multi_Drug_Res"/>
    <property type="match status" value="1"/>
</dbReference>
<feature type="transmembrane region" description="Helical" evidence="10">
    <location>
        <begin position="95"/>
        <end position="113"/>
    </location>
</feature>
<feature type="transmembrane region" description="Helical" evidence="10">
    <location>
        <begin position="70"/>
        <end position="89"/>
    </location>
</feature>
<organism evidence="11 12">
    <name type="scientific">Sphingobacterium populi</name>
    <dbReference type="NCBI Taxonomy" id="1812824"/>
    <lineage>
        <taxon>Bacteria</taxon>
        <taxon>Pseudomonadati</taxon>
        <taxon>Bacteroidota</taxon>
        <taxon>Sphingobacteriia</taxon>
        <taxon>Sphingobacteriales</taxon>
        <taxon>Sphingobacteriaceae</taxon>
        <taxon>Sphingobacterium</taxon>
    </lineage>
</organism>
<keyword evidence="2" id="KW-0813">Transport</keyword>